<dbReference type="HOGENOM" id="CLU_2859789_0_0_9"/>
<dbReference type="AlphaFoldDB" id="A7VSI2"/>
<gene>
    <name evidence="1" type="ORF">CLOLEP_01523</name>
</gene>
<accession>A7VSI2</accession>
<evidence type="ECO:0000313" key="1">
    <source>
        <dbReference type="EMBL" id="EDO61128.1"/>
    </source>
</evidence>
<dbReference type="EMBL" id="ABCB02000018">
    <property type="protein sequence ID" value="EDO61128.1"/>
    <property type="molecule type" value="Genomic_DNA"/>
</dbReference>
<dbReference type="InterPro" id="IPR020256">
    <property type="entry name" value="Spore_coat_CotJA"/>
</dbReference>
<name>A7VSI2_9FIRM</name>
<evidence type="ECO:0008006" key="3">
    <source>
        <dbReference type="Google" id="ProtNLM"/>
    </source>
</evidence>
<evidence type="ECO:0000313" key="2">
    <source>
        <dbReference type="Proteomes" id="UP000003490"/>
    </source>
</evidence>
<protein>
    <recommendedName>
        <fullName evidence="3">Spore coat associated protein JA (CotJA)</fullName>
    </recommendedName>
</protein>
<proteinExistence type="predicted"/>
<reference evidence="1 2" key="2">
    <citation type="submission" date="2007-08" db="EMBL/GenBank/DDBJ databases">
        <authorList>
            <person name="Fulton L."/>
            <person name="Clifton S."/>
            <person name="Fulton B."/>
            <person name="Xu J."/>
            <person name="Minx P."/>
            <person name="Pepin K.H."/>
            <person name="Johnson M."/>
            <person name="Thiruvilangam P."/>
            <person name="Bhonagiri V."/>
            <person name="Nash W.E."/>
            <person name="Wang C."/>
            <person name="Mardis E.R."/>
            <person name="Wilson R.K."/>
        </authorList>
    </citation>
    <scope>NUCLEOTIDE SEQUENCE [LARGE SCALE GENOMIC DNA]</scope>
    <source>
        <strain evidence="1 2">DSM 753</strain>
    </source>
</reference>
<dbReference type="Proteomes" id="UP000003490">
    <property type="component" value="Unassembled WGS sequence"/>
</dbReference>
<sequence>MDDFMKLASMEYGISPLPENPVPAMAYVPYQQLEAVYGVEQGLMAGTIFPVLDKPFYGCGGNKR</sequence>
<dbReference type="Pfam" id="PF11007">
    <property type="entry name" value="CotJA"/>
    <property type="match status" value="1"/>
</dbReference>
<comment type="caution">
    <text evidence="1">The sequence shown here is derived from an EMBL/GenBank/DDBJ whole genome shotgun (WGS) entry which is preliminary data.</text>
</comment>
<reference evidence="1 2" key="1">
    <citation type="submission" date="2007-08" db="EMBL/GenBank/DDBJ databases">
        <title>Draft genome sequence of Clostridium leptum (DSM 753).</title>
        <authorList>
            <person name="Sudarsanam P."/>
            <person name="Ley R."/>
            <person name="Guruge J."/>
            <person name="Turnbaugh P.J."/>
            <person name="Mahowald M."/>
            <person name="Liep D."/>
            <person name="Gordon J."/>
        </authorList>
    </citation>
    <scope>NUCLEOTIDE SEQUENCE [LARGE SCALE GENOMIC DNA]</scope>
    <source>
        <strain evidence="1 2">DSM 753</strain>
    </source>
</reference>
<organism evidence="1 2">
    <name type="scientific">[Clostridium] leptum DSM 753</name>
    <dbReference type="NCBI Taxonomy" id="428125"/>
    <lineage>
        <taxon>Bacteria</taxon>
        <taxon>Bacillati</taxon>
        <taxon>Bacillota</taxon>
        <taxon>Clostridia</taxon>
        <taxon>Eubacteriales</taxon>
        <taxon>Oscillospiraceae</taxon>
        <taxon>Oscillospiraceae incertae sedis</taxon>
    </lineage>
</organism>